<dbReference type="EMBL" id="QJKJ01005490">
    <property type="protein sequence ID" value="RDX90104.1"/>
    <property type="molecule type" value="Genomic_DNA"/>
</dbReference>
<name>A0A371GHS6_MUCPR</name>
<dbReference type="Proteomes" id="UP000257109">
    <property type="component" value="Unassembled WGS sequence"/>
</dbReference>
<gene>
    <name evidence="1" type="ORF">CR513_28071</name>
</gene>
<protein>
    <submittedName>
        <fullName evidence="1">Uncharacterized protein</fullName>
    </submittedName>
</protein>
<organism evidence="1 2">
    <name type="scientific">Mucuna pruriens</name>
    <name type="common">Velvet bean</name>
    <name type="synonym">Dolichos pruriens</name>
    <dbReference type="NCBI Taxonomy" id="157652"/>
    <lineage>
        <taxon>Eukaryota</taxon>
        <taxon>Viridiplantae</taxon>
        <taxon>Streptophyta</taxon>
        <taxon>Embryophyta</taxon>
        <taxon>Tracheophyta</taxon>
        <taxon>Spermatophyta</taxon>
        <taxon>Magnoliopsida</taxon>
        <taxon>eudicotyledons</taxon>
        <taxon>Gunneridae</taxon>
        <taxon>Pentapetalae</taxon>
        <taxon>rosids</taxon>
        <taxon>fabids</taxon>
        <taxon>Fabales</taxon>
        <taxon>Fabaceae</taxon>
        <taxon>Papilionoideae</taxon>
        <taxon>50 kb inversion clade</taxon>
        <taxon>NPAAA clade</taxon>
        <taxon>indigoferoid/millettioid clade</taxon>
        <taxon>Phaseoleae</taxon>
        <taxon>Mucuna</taxon>
    </lineage>
</organism>
<keyword evidence="2" id="KW-1185">Reference proteome</keyword>
<accession>A0A371GHS6</accession>
<comment type="caution">
    <text evidence="1">The sequence shown here is derived from an EMBL/GenBank/DDBJ whole genome shotgun (WGS) entry which is preliminary data.</text>
</comment>
<proteinExistence type="predicted"/>
<evidence type="ECO:0000313" key="1">
    <source>
        <dbReference type="EMBL" id="RDX90104.1"/>
    </source>
</evidence>
<evidence type="ECO:0000313" key="2">
    <source>
        <dbReference type="Proteomes" id="UP000257109"/>
    </source>
</evidence>
<reference evidence="1" key="1">
    <citation type="submission" date="2018-05" db="EMBL/GenBank/DDBJ databases">
        <title>Draft genome of Mucuna pruriens seed.</title>
        <authorList>
            <person name="Nnadi N.E."/>
            <person name="Vos R."/>
            <person name="Hasami M.H."/>
            <person name="Devisetty U.K."/>
            <person name="Aguiy J.C."/>
        </authorList>
    </citation>
    <scope>NUCLEOTIDE SEQUENCE [LARGE SCALE GENOMIC DNA]</scope>
    <source>
        <strain evidence="1">JCA_2017</strain>
    </source>
</reference>
<feature type="non-terminal residue" evidence="1">
    <location>
        <position position="1"/>
    </location>
</feature>
<sequence>MEKKVEQYAKHSNKGKKGCSRKVTYLNSFQGGWAFQDPKEFIYFDMPYEYEGSNSFNVIDLSPYCVGTQVPNLRSNSLQEAEHDMNMEKHEDDL</sequence>
<dbReference type="AlphaFoldDB" id="A0A371GHS6"/>